<proteinExistence type="inferred from homology"/>
<dbReference type="Proteomes" id="UP000326060">
    <property type="component" value="Unassembled WGS sequence"/>
</dbReference>
<evidence type="ECO:0000256" key="10">
    <source>
        <dbReference type="HAMAP-Rule" id="MF_00454"/>
    </source>
</evidence>
<comment type="caution">
    <text evidence="11">The sequence shown here is derived from an EMBL/GenBank/DDBJ whole genome shotgun (WGS) entry which is preliminary data.</text>
</comment>
<dbReference type="AlphaFoldDB" id="A0A5M9ZE84"/>
<dbReference type="GO" id="GO:0046872">
    <property type="term" value="F:metal ion binding"/>
    <property type="evidence" value="ECO:0007669"/>
    <property type="project" value="UniProtKB-KW"/>
</dbReference>
<name>A0A5M9ZE84_9BIFI</name>
<comment type="function">
    <text evidence="9 10">Fluoride-specific ion channel. Important for reducing fluoride concentration in the cell, thus reducing its toxicity.</text>
</comment>
<keyword evidence="3 10" id="KW-0812">Transmembrane</keyword>
<feature type="binding site" evidence="10">
    <location>
        <position position="102"/>
    </location>
    <ligand>
        <name>Na(+)</name>
        <dbReference type="ChEBI" id="CHEBI:29101"/>
        <note>structural</note>
    </ligand>
</feature>
<reference evidence="11 12" key="1">
    <citation type="journal article" date="2019" name="Syst. Appl. Microbiol.">
        <title>Characterization of Bifidobacterium species in feaces of the Egyptian fruit bat: Description of B. vespertilionis sp. nov. and B. rousetti sp. nov.</title>
        <authorList>
            <person name="Modesto M."/>
            <person name="Satti M."/>
            <person name="Watanabe K."/>
            <person name="Puglisi E."/>
            <person name="Morelli L."/>
            <person name="Huang C.-H."/>
            <person name="Liou J.-S."/>
            <person name="Miyashita M."/>
            <person name="Tamura T."/>
            <person name="Saito S."/>
            <person name="Mori K."/>
            <person name="Huang L."/>
            <person name="Sciavilla P."/>
            <person name="Sandri C."/>
            <person name="Spiezio C."/>
            <person name="Vitali F."/>
            <person name="Cavalieri D."/>
            <person name="Perpetuini G."/>
            <person name="Tofalo R."/>
            <person name="Bonetti A."/>
            <person name="Arita M."/>
            <person name="Mattarelli P."/>
        </authorList>
    </citation>
    <scope>NUCLEOTIDE SEQUENCE [LARGE SCALE GENOMIC DNA]</scope>
    <source>
        <strain evidence="11 12">RST27</strain>
    </source>
</reference>
<dbReference type="GO" id="GO:0005886">
    <property type="term" value="C:plasma membrane"/>
    <property type="evidence" value="ECO:0007669"/>
    <property type="project" value="UniProtKB-SubCell"/>
</dbReference>
<dbReference type="GO" id="GO:0062054">
    <property type="term" value="F:fluoride channel activity"/>
    <property type="evidence" value="ECO:0007669"/>
    <property type="project" value="UniProtKB-UniRule"/>
</dbReference>
<keyword evidence="10" id="KW-0479">Metal-binding</keyword>
<evidence type="ECO:0000256" key="6">
    <source>
        <dbReference type="ARBA" id="ARBA00023303"/>
    </source>
</evidence>
<keyword evidence="10" id="KW-0915">Sodium</keyword>
<evidence type="ECO:0000256" key="8">
    <source>
        <dbReference type="ARBA" id="ARBA00035585"/>
    </source>
</evidence>
<gene>
    <name evidence="10" type="primary">fluC</name>
    <name evidence="10" type="synonym">crcB</name>
    <name evidence="11" type="ORF">EMB92_01235</name>
</gene>
<keyword evidence="5 10" id="KW-0472">Membrane</keyword>
<comment type="subcellular location">
    <subcellularLocation>
        <location evidence="1 10">Cell membrane</location>
        <topology evidence="1 10">Multi-pass membrane protein</topology>
    </subcellularLocation>
</comment>
<feature type="transmembrane region" description="Helical" evidence="10">
    <location>
        <begin position="21"/>
        <end position="41"/>
    </location>
</feature>
<dbReference type="Pfam" id="PF02537">
    <property type="entry name" value="CRCB"/>
    <property type="match status" value="1"/>
</dbReference>
<organism evidence="11 12">
    <name type="scientific">Bifidobacterium callitrichos</name>
    <dbReference type="NCBI Taxonomy" id="762209"/>
    <lineage>
        <taxon>Bacteria</taxon>
        <taxon>Bacillati</taxon>
        <taxon>Actinomycetota</taxon>
        <taxon>Actinomycetes</taxon>
        <taxon>Bifidobacteriales</taxon>
        <taxon>Bifidobacteriaceae</taxon>
        <taxon>Bifidobacterium</taxon>
    </lineage>
</organism>
<dbReference type="EMBL" id="RZJP01000001">
    <property type="protein sequence ID" value="KAA8817245.1"/>
    <property type="molecule type" value="Genomic_DNA"/>
</dbReference>
<accession>A0A5M9ZE84</accession>
<dbReference type="PANTHER" id="PTHR28259:SF1">
    <property type="entry name" value="FLUORIDE EXPORT PROTEIN 1-RELATED"/>
    <property type="match status" value="1"/>
</dbReference>
<evidence type="ECO:0000256" key="5">
    <source>
        <dbReference type="ARBA" id="ARBA00023136"/>
    </source>
</evidence>
<comment type="catalytic activity">
    <reaction evidence="8">
        <text>fluoride(in) = fluoride(out)</text>
        <dbReference type="Rhea" id="RHEA:76159"/>
        <dbReference type="ChEBI" id="CHEBI:17051"/>
    </reaction>
    <physiologicalReaction direction="left-to-right" evidence="8">
        <dbReference type="Rhea" id="RHEA:76160"/>
    </physiologicalReaction>
</comment>
<evidence type="ECO:0000256" key="9">
    <source>
        <dbReference type="ARBA" id="ARBA00049940"/>
    </source>
</evidence>
<comment type="activity regulation">
    <text evidence="10">Na(+) is not transported, but it plays an essential structural role and its presence is essential for fluoride channel function.</text>
</comment>
<dbReference type="GO" id="GO:0140114">
    <property type="term" value="P:cellular detoxification of fluoride"/>
    <property type="evidence" value="ECO:0007669"/>
    <property type="project" value="UniProtKB-UniRule"/>
</dbReference>
<protein>
    <recommendedName>
        <fullName evidence="10">Fluoride-specific ion channel FluC</fullName>
    </recommendedName>
</protein>
<comment type="similarity">
    <text evidence="7 10">Belongs to the fluoride channel Fluc/FEX (TC 1.A.43) family.</text>
</comment>
<evidence type="ECO:0000313" key="12">
    <source>
        <dbReference type="Proteomes" id="UP000326060"/>
    </source>
</evidence>
<feature type="binding site" evidence="10">
    <location>
        <position position="99"/>
    </location>
    <ligand>
        <name>Na(+)</name>
        <dbReference type="ChEBI" id="CHEBI:29101"/>
        <note>structural</note>
    </ligand>
</feature>
<evidence type="ECO:0000313" key="11">
    <source>
        <dbReference type="EMBL" id="KAA8817245.1"/>
    </source>
</evidence>
<evidence type="ECO:0000256" key="1">
    <source>
        <dbReference type="ARBA" id="ARBA00004651"/>
    </source>
</evidence>
<feature type="transmembrane region" description="Helical" evidence="10">
    <location>
        <begin position="53"/>
        <end position="76"/>
    </location>
</feature>
<evidence type="ECO:0000256" key="3">
    <source>
        <dbReference type="ARBA" id="ARBA00022692"/>
    </source>
</evidence>
<evidence type="ECO:0000256" key="2">
    <source>
        <dbReference type="ARBA" id="ARBA00022475"/>
    </source>
</evidence>
<keyword evidence="6 10" id="KW-0407">Ion channel</keyword>
<dbReference type="InterPro" id="IPR003691">
    <property type="entry name" value="FluC"/>
</dbReference>
<keyword evidence="2 10" id="KW-1003">Cell membrane</keyword>
<evidence type="ECO:0000256" key="4">
    <source>
        <dbReference type="ARBA" id="ARBA00022989"/>
    </source>
</evidence>
<dbReference type="HAMAP" id="MF_00454">
    <property type="entry name" value="FluC"/>
    <property type="match status" value="1"/>
</dbReference>
<keyword evidence="10" id="KW-0406">Ion transport</keyword>
<evidence type="ECO:0000256" key="7">
    <source>
        <dbReference type="ARBA" id="ARBA00035120"/>
    </source>
</evidence>
<feature type="transmembrane region" description="Helical" evidence="10">
    <location>
        <begin position="120"/>
        <end position="137"/>
    </location>
</feature>
<keyword evidence="10" id="KW-0813">Transport</keyword>
<dbReference type="PANTHER" id="PTHR28259">
    <property type="entry name" value="FLUORIDE EXPORT PROTEIN 1-RELATED"/>
    <property type="match status" value="1"/>
</dbReference>
<sequence>MSQSSQPTPETGGTRLPDIHADILLIVFCGGTIGTALRYAFAQIPAIGANGSWHIGTLAANLLACFCYAGLTTFLAGSPLIPARRKEVASRGLGMGMCGGLSTMSTLALECFTAIHGGDAAGVIAPVLAAAAGFLLIA</sequence>
<keyword evidence="4 10" id="KW-1133">Transmembrane helix</keyword>